<proteinExistence type="predicted"/>
<organism evidence="1 2">
    <name type="scientific">Arthrobacter phage EastWest</name>
    <dbReference type="NCBI Taxonomy" id="2894292"/>
    <lineage>
        <taxon>Viruses</taxon>
        <taxon>Duplodnaviria</taxon>
        <taxon>Heunggongvirae</taxon>
        <taxon>Uroviricota</taxon>
        <taxon>Caudoviricetes</taxon>
        <taxon>Berryhillviridae</taxon>
        <taxon>Eastwestvirus</taxon>
        <taxon>Eastwestvirus eastwest</taxon>
    </lineage>
</organism>
<dbReference type="EMBL" id="OK999980">
    <property type="protein sequence ID" value="UGL61914.1"/>
    <property type="molecule type" value="Genomic_DNA"/>
</dbReference>
<dbReference type="SUPFAM" id="SSF160719">
    <property type="entry name" value="gpW/gp25-like"/>
    <property type="match status" value="1"/>
</dbReference>
<evidence type="ECO:0000313" key="1">
    <source>
        <dbReference type="EMBL" id="UGL61914.1"/>
    </source>
</evidence>
<keyword evidence="2" id="KW-1185">Reference proteome</keyword>
<evidence type="ECO:0000313" key="2">
    <source>
        <dbReference type="Proteomes" id="UP000827897"/>
    </source>
</evidence>
<sequence>MTDGVLSFPFQLTMTGAAATVAHGSDAEIDQAIAVLVLTNIGEHLMAPDYGVPDPAFDELQIGDVQAGLQQFGPAGVQITSLTMEPRNDTEAIAQINWAHAEEGEES</sequence>
<reference evidence="1" key="1">
    <citation type="submission" date="2021-10" db="EMBL/GenBank/DDBJ databases">
        <authorList>
            <person name="Valenzuela N."/>
            <person name="Pablo J."/>
            <person name="Strother B."/>
            <person name="Cravalho Y."/>
            <person name="Barto Z."/>
            <person name="Kane C."/>
            <person name="Chong R.A."/>
            <person name="Kawasaki K."/>
            <person name="Cruz S."/>
            <person name="Porter M.L."/>
            <person name="Pearce R."/>
            <person name="Hohenstein G."/>
            <person name="Li K."/>
            <person name="Kaniho J."/>
            <person name="Sadones M."/>
            <person name="Hamlin F."/>
            <person name="Daniels M."/>
            <person name="McKee K."/>
            <person name="Reed F."/>
            <person name="Donachie S."/>
            <person name="Bollivar D.W."/>
            <person name="Garlena R.A."/>
            <person name="Russell D.A."/>
            <person name="Jacobs-Sera D."/>
            <person name="Hatfull G.F."/>
        </authorList>
    </citation>
    <scope>NUCLEOTIDE SEQUENCE</scope>
</reference>
<name>A0AAE9C9J1_9CAUD</name>
<gene>
    <name evidence="1" type="primary">31</name>
    <name evidence="1" type="ORF">SEA_EASTWEST_31</name>
</gene>
<dbReference type="Gene3D" id="3.10.450.40">
    <property type="match status" value="1"/>
</dbReference>
<dbReference type="Proteomes" id="UP000827897">
    <property type="component" value="Segment"/>
</dbReference>
<accession>A0AAE9C9J1</accession>
<protein>
    <submittedName>
        <fullName evidence="1">Baseplate wedge protein</fullName>
    </submittedName>
</protein>